<feature type="transmembrane region" description="Helical" evidence="7">
    <location>
        <begin position="43"/>
        <end position="64"/>
    </location>
</feature>
<dbReference type="OrthoDB" id="9809173at2"/>
<dbReference type="InterPro" id="IPR000515">
    <property type="entry name" value="MetI-like"/>
</dbReference>
<feature type="transmembrane region" description="Helical" evidence="7">
    <location>
        <begin position="299"/>
        <end position="318"/>
    </location>
</feature>
<dbReference type="CDD" id="cd06261">
    <property type="entry name" value="TM_PBP2"/>
    <property type="match status" value="1"/>
</dbReference>
<dbReference type="Gene3D" id="1.10.3720.10">
    <property type="entry name" value="MetI-like"/>
    <property type="match status" value="1"/>
</dbReference>
<feature type="domain" description="ABC transmembrane type-1" evidence="9">
    <location>
        <begin position="105"/>
        <end position="317"/>
    </location>
</feature>
<dbReference type="PANTHER" id="PTHR30193">
    <property type="entry name" value="ABC TRANSPORTER PERMEASE PROTEIN"/>
    <property type="match status" value="1"/>
</dbReference>
<dbReference type="InterPro" id="IPR051393">
    <property type="entry name" value="ABC_transporter_permease"/>
</dbReference>
<gene>
    <name evidence="10" type="ORF">DS745_09820</name>
</gene>
<evidence type="ECO:0000256" key="1">
    <source>
        <dbReference type="ARBA" id="ARBA00004651"/>
    </source>
</evidence>
<accession>A0A4Q0VV48</accession>
<keyword evidence="6 7" id="KW-0472">Membrane</keyword>
<dbReference type="GO" id="GO:0005886">
    <property type="term" value="C:plasma membrane"/>
    <property type="evidence" value="ECO:0007669"/>
    <property type="project" value="UniProtKB-SubCell"/>
</dbReference>
<evidence type="ECO:0000256" key="5">
    <source>
        <dbReference type="ARBA" id="ARBA00022989"/>
    </source>
</evidence>
<dbReference type="Pfam" id="PF00528">
    <property type="entry name" value="BPD_transp_1"/>
    <property type="match status" value="1"/>
</dbReference>
<keyword evidence="2 7" id="KW-0813">Transport</keyword>
<reference evidence="10 11" key="1">
    <citation type="journal article" date="2019" name="Int. J. Syst. Evol. Microbiol.">
        <title>Anaerobacillus alkaliphilus sp. nov., a novel alkaliphilic and moderately halophilic bacterium.</title>
        <authorList>
            <person name="Borsodi A.K."/>
            <person name="Aszalos J.M."/>
            <person name="Bihari P."/>
            <person name="Nagy I."/>
            <person name="Schumann P."/>
            <person name="Sproer C."/>
            <person name="Kovacs A.L."/>
            <person name="Boka K."/>
            <person name="Dobosy P."/>
            <person name="Ovari M."/>
            <person name="Szili-Kovacs T."/>
            <person name="Toth E."/>
        </authorList>
    </citation>
    <scope>NUCLEOTIDE SEQUENCE [LARGE SCALE GENOMIC DNA]</scope>
    <source>
        <strain evidence="10 11">B16-10</strain>
    </source>
</reference>
<feature type="transmembrane region" description="Helical" evidence="7">
    <location>
        <begin position="111"/>
        <end position="130"/>
    </location>
</feature>
<feature type="transmembrane region" description="Helical" evidence="7">
    <location>
        <begin position="190"/>
        <end position="215"/>
    </location>
</feature>
<evidence type="ECO:0000256" key="2">
    <source>
        <dbReference type="ARBA" id="ARBA00022448"/>
    </source>
</evidence>
<dbReference type="SUPFAM" id="SSF161098">
    <property type="entry name" value="MetI-like"/>
    <property type="match status" value="1"/>
</dbReference>
<keyword evidence="11" id="KW-1185">Reference proteome</keyword>
<dbReference type="InterPro" id="IPR035906">
    <property type="entry name" value="MetI-like_sf"/>
</dbReference>
<evidence type="ECO:0000256" key="7">
    <source>
        <dbReference type="RuleBase" id="RU363032"/>
    </source>
</evidence>
<evidence type="ECO:0000256" key="8">
    <source>
        <dbReference type="SAM" id="MobiDB-lite"/>
    </source>
</evidence>
<feature type="transmembrane region" description="Helical" evidence="7">
    <location>
        <begin position="236"/>
        <end position="261"/>
    </location>
</feature>
<comment type="caution">
    <text evidence="10">The sequence shown here is derived from an EMBL/GenBank/DDBJ whole genome shotgun (WGS) entry which is preliminary data.</text>
</comment>
<dbReference type="AlphaFoldDB" id="A0A4Q0VV48"/>
<evidence type="ECO:0000313" key="11">
    <source>
        <dbReference type="Proteomes" id="UP000290649"/>
    </source>
</evidence>
<evidence type="ECO:0000256" key="4">
    <source>
        <dbReference type="ARBA" id="ARBA00022692"/>
    </source>
</evidence>
<dbReference type="RefSeq" id="WP_129078155.1">
    <property type="nucleotide sequence ID" value="NZ_QOUX01000032.1"/>
</dbReference>
<feature type="transmembrane region" description="Helical" evidence="7">
    <location>
        <begin position="142"/>
        <end position="162"/>
    </location>
</feature>
<dbReference type="SUPFAM" id="SSF160964">
    <property type="entry name" value="MalF N-terminal region-like"/>
    <property type="match status" value="1"/>
</dbReference>
<proteinExistence type="inferred from homology"/>
<keyword evidence="5 7" id="KW-1133">Transmembrane helix</keyword>
<comment type="similarity">
    <text evidence="7">Belongs to the binding-protein-dependent transport system permease family.</text>
</comment>
<dbReference type="GO" id="GO:0055085">
    <property type="term" value="P:transmembrane transport"/>
    <property type="evidence" value="ECO:0007669"/>
    <property type="project" value="InterPro"/>
</dbReference>
<evidence type="ECO:0000259" key="9">
    <source>
        <dbReference type="PROSITE" id="PS50928"/>
    </source>
</evidence>
<keyword evidence="4 7" id="KW-0812">Transmembrane</keyword>
<name>A0A4Q0VV48_9BACI</name>
<organism evidence="10 11">
    <name type="scientific">Anaerobacillus alkaliphilus</name>
    <dbReference type="NCBI Taxonomy" id="1548597"/>
    <lineage>
        <taxon>Bacteria</taxon>
        <taxon>Bacillati</taxon>
        <taxon>Bacillota</taxon>
        <taxon>Bacilli</taxon>
        <taxon>Bacillales</taxon>
        <taxon>Bacillaceae</taxon>
        <taxon>Anaerobacillus</taxon>
    </lineage>
</organism>
<evidence type="ECO:0000313" key="10">
    <source>
        <dbReference type="EMBL" id="RXJ01855.1"/>
    </source>
</evidence>
<dbReference type="PANTHER" id="PTHR30193:SF37">
    <property type="entry name" value="INNER MEMBRANE ABC TRANSPORTER PERMEASE PROTEIN YCJO"/>
    <property type="match status" value="1"/>
</dbReference>
<keyword evidence="3" id="KW-1003">Cell membrane</keyword>
<dbReference type="PROSITE" id="PS50928">
    <property type="entry name" value="ABC_TM1"/>
    <property type="match status" value="1"/>
</dbReference>
<protein>
    <submittedName>
        <fullName evidence="10">Sugar ABC transporter permease</fullName>
    </submittedName>
</protein>
<evidence type="ECO:0000256" key="3">
    <source>
        <dbReference type="ARBA" id="ARBA00022475"/>
    </source>
</evidence>
<dbReference type="EMBL" id="QOUX01000032">
    <property type="protein sequence ID" value="RXJ01855.1"/>
    <property type="molecule type" value="Genomic_DNA"/>
</dbReference>
<dbReference type="Proteomes" id="UP000290649">
    <property type="component" value="Unassembled WGS sequence"/>
</dbReference>
<comment type="subcellular location">
    <subcellularLocation>
        <location evidence="1 7">Cell membrane</location>
        <topology evidence="1 7">Multi-pass membrane protein</topology>
    </subcellularLocation>
</comment>
<feature type="region of interest" description="Disordered" evidence="8">
    <location>
        <begin position="1"/>
        <end position="25"/>
    </location>
</feature>
<sequence>MHSNAVRKVEQSNKNHLQPPVVHKSGKLQTDTKRVQRVKSWKLFGEGLIYLFPALLLLSVFLLYPMAKTLYYSFFITNPRGDTLLFVGLEHYLSLMKSPSFQNSMIQTFKFVLYTVPTGVIVSLFLAVIANERVRGIEFFRVVFSSSLGISVAAGASIWLFMFHPSLGVLNNILQVFGLEGVAWLTSGKWALLSVSVTTIWMGLGFNFIILLGGLQSISQELYESALIDGAGYFTRLFKITLPLLSPTLFFVITVTLINAFQSFGQIHILTGGGPNEATNIIVYSIYKEAFEFSRFGTASAQAIILFVFILTVTILQFKVGEKKVHYQ</sequence>
<evidence type="ECO:0000256" key="6">
    <source>
        <dbReference type="ARBA" id="ARBA00023136"/>
    </source>
</evidence>